<accession>A0AAW3HAJ5</accession>
<evidence type="ECO:0000313" key="1">
    <source>
        <dbReference type="EMBL" id="KJX21961.1"/>
    </source>
</evidence>
<comment type="caution">
    <text evidence="1">The sequence shown here is derived from an EMBL/GenBank/DDBJ whole genome shotgun (WGS) entry which is preliminary data.</text>
</comment>
<evidence type="ECO:0000313" key="2">
    <source>
        <dbReference type="Proteomes" id="UP000033354"/>
    </source>
</evidence>
<proteinExistence type="predicted"/>
<gene>
    <name evidence="1" type="ORF">SG71_25460</name>
</gene>
<organism evidence="1 2">
    <name type="scientific">Enterobacter chengduensis</name>
    <dbReference type="NCBI Taxonomy" id="2494701"/>
    <lineage>
        <taxon>Bacteria</taxon>
        <taxon>Pseudomonadati</taxon>
        <taxon>Pseudomonadota</taxon>
        <taxon>Gammaproteobacteria</taxon>
        <taxon>Enterobacterales</taxon>
        <taxon>Enterobacteriaceae</taxon>
        <taxon>Enterobacter</taxon>
        <taxon>Enterobacter cloacae complex</taxon>
    </lineage>
</organism>
<keyword evidence="2" id="KW-1185">Reference proteome</keyword>
<protein>
    <submittedName>
        <fullName evidence="1">Uncharacterized protein</fullName>
    </submittedName>
</protein>
<reference evidence="1 2" key="1">
    <citation type="submission" date="2015-02" db="EMBL/GenBank/DDBJ databases">
        <authorList>
            <person name="Adams M."/>
            <person name="Sutton G."/>
            <person name="Nelson K."/>
            <person name="Bonomo R."/>
            <person name="McCorrison J."/>
            <person name="Sanka R."/>
            <person name="Brinkac L."/>
            <person name="Nierman W."/>
        </authorList>
    </citation>
    <scope>NUCLEOTIDE SEQUENCE [LARGE SCALE GENOMIC DNA]</scope>
    <source>
        <strain evidence="1 2">CIDEIMsCOL9</strain>
    </source>
</reference>
<dbReference type="EMBL" id="JZKT01000150">
    <property type="protein sequence ID" value="KJX21961.1"/>
    <property type="molecule type" value="Genomic_DNA"/>
</dbReference>
<name>A0AAW3HAJ5_9ENTR</name>
<sequence>MLKSEFTMAIYIRKVTKSKWDWKNPVSHTVNASTLGTDGVTNCCKTSGNTLSIWKIDSETLASDNDKKIVATLATNGGSLSPIDCVIFSDDDIKSCGLAVDQKDGESLISDVKSMHYNIVGLDMNSVSALGLMINRKVSGVRNGNEIIQKTQLKKIDLGSIKSCINQFIPKTSEAGNALILKSGFSKVYE</sequence>
<dbReference type="AlphaFoldDB" id="A0AAW3HAJ5"/>
<dbReference type="Proteomes" id="UP000033354">
    <property type="component" value="Unassembled WGS sequence"/>
</dbReference>